<organism evidence="2 7">
    <name type="scientific">Phytophthora rubi</name>
    <dbReference type="NCBI Taxonomy" id="129364"/>
    <lineage>
        <taxon>Eukaryota</taxon>
        <taxon>Sar</taxon>
        <taxon>Stramenopiles</taxon>
        <taxon>Oomycota</taxon>
        <taxon>Peronosporomycetes</taxon>
        <taxon>Peronosporales</taxon>
        <taxon>Peronosporaceae</taxon>
        <taxon>Phytophthora</taxon>
    </lineage>
</organism>
<feature type="signal peptide" evidence="1">
    <location>
        <begin position="1"/>
        <end position="16"/>
    </location>
</feature>
<keyword evidence="1" id="KW-0732">Signal</keyword>
<evidence type="ECO:0000313" key="6">
    <source>
        <dbReference type="Proteomes" id="UP000434957"/>
    </source>
</evidence>
<name>A0A6A3MN04_9STRA</name>
<dbReference type="Proteomes" id="UP000435112">
    <property type="component" value="Unassembled WGS sequence"/>
</dbReference>
<keyword evidence="6" id="KW-1185">Reference proteome</keyword>
<evidence type="ECO:0008006" key="8">
    <source>
        <dbReference type="Google" id="ProtNLM"/>
    </source>
</evidence>
<dbReference type="Proteomes" id="UP000434957">
    <property type="component" value="Unassembled WGS sequence"/>
</dbReference>
<evidence type="ECO:0000313" key="3">
    <source>
        <dbReference type="EMBL" id="KAE9042826.1"/>
    </source>
</evidence>
<sequence>MHLLGLVVLLFQTMSCKRWRALRHMRWNFQFHLALKNDEQSTNFRHTSEGLMEWGSFKNALNIRLICCR</sequence>
<comment type="caution">
    <text evidence="2">The sequence shown here is derived from an EMBL/GenBank/DDBJ whole genome shotgun (WGS) entry which is preliminary data.</text>
</comment>
<accession>A0A6A3MN04</accession>
<dbReference type="EMBL" id="QXFV01000278">
    <property type="protein sequence ID" value="KAE9042826.1"/>
    <property type="molecule type" value="Genomic_DNA"/>
</dbReference>
<evidence type="ECO:0000313" key="2">
    <source>
        <dbReference type="EMBL" id="KAE9030144.1"/>
    </source>
</evidence>
<gene>
    <name evidence="3" type="ORF">PR001_g6049</name>
    <name evidence="2" type="ORF">PR002_g9968</name>
    <name evidence="4" type="ORF">PR003_g8466</name>
</gene>
<evidence type="ECO:0000313" key="7">
    <source>
        <dbReference type="Proteomes" id="UP000435112"/>
    </source>
</evidence>
<evidence type="ECO:0000313" key="4">
    <source>
        <dbReference type="EMBL" id="KAE9344463.1"/>
    </source>
</evidence>
<evidence type="ECO:0000313" key="5">
    <source>
        <dbReference type="Proteomes" id="UP000429607"/>
    </source>
</evidence>
<dbReference type="Proteomes" id="UP000429607">
    <property type="component" value="Unassembled WGS sequence"/>
</dbReference>
<dbReference type="AlphaFoldDB" id="A0A6A3MN04"/>
<dbReference type="EMBL" id="QXFT01000420">
    <property type="protein sequence ID" value="KAE9344463.1"/>
    <property type="molecule type" value="Genomic_DNA"/>
</dbReference>
<feature type="chain" id="PRO_5036380136" description="Secreted protein" evidence="1">
    <location>
        <begin position="17"/>
        <end position="69"/>
    </location>
</feature>
<evidence type="ECO:0000256" key="1">
    <source>
        <dbReference type="SAM" id="SignalP"/>
    </source>
</evidence>
<dbReference type="EMBL" id="QXFU01000549">
    <property type="protein sequence ID" value="KAE9030144.1"/>
    <property type="molecule type" value="Genomic_DNA"/>
</dbReference>
<proteinExistence type="predicted"/>
<protein>
    <recommendedName>
        <fullName evidence="8">Secreted protein</fullName>
    </recommendedName>
</protein>
<reference evidence="5 7" key="1">
    <citation type="submission" date="2018-09" db="EMBL/GenBank/DDBJ databases">
        <title>Genomic investigation of the strawberry pathogen Phytophthora fragariae indicates pathogenicity is determined by transcriptional variation in three key races.</title>
        <authorList>
            <person name="Adams T.M."/>
            <person name="Armitage A.D."/>
            <person name="Sobczyk M.K."/>
            <person name="Bates H.J."/>
            <person name="Dunwell J.M."/>
            <person name="Nellist C.F."/>
            <person name="Harrison R.J."/>
        </authorList>
    </citation>
    <scope>NUCLEOTIDE SEQUENCE [LARGE SCALE GENOMIC DNA]</scope>
    <source>
        <strain evidence="3 5">SCRP249</strain>
        <strain evidence="2 7">SCRP324</strain>
        <strain evidence="4 6">SCRP333</strain>
    </source>
</reference>